<evidence type="ECO:0000259" key="4">
    <source>
        <dbReference type="Pfam" id="PF01229"/>
    </source>
</evidence>
<dbReference type="RefSeq" id="WP_116885022.1">
    <property type="nucleotide sequence ID" value="NZ_CABMMC010000104.1"/>
</dbReference>
<dbReference type="PANTHER" id="PTHR12631:SF10">
    <property type="entry name" value="BETA-XYLOSIDASE-LIKE PROTEIN-RELATED"/>
    <property type="match status" value="1"/>
</dbReference>
<comment type="similarity">
    <text evidence="1">Belongs to the glycosyl hydrolase 39 family.</text>
</comment>
<dbReference type="InterPro" id="IPR017853">
    <property type="entry name" value="GH"/>
</dbReference>
<dbReference type="GO" id="GO:0004553">
    <property type="term" value="F:hydrolase activity, hydrolyzing O-glycosyl compounds"/>
    <property type="evidence" value="ECO:0007669"/>
    <property type="project" value="TreeGrafter"/>
</dbReference>
<comment type="caution">
    <text evidence="5">The sequence shown here is derived from an EMBL/GenBank/DDBJ whole genome shotgun (WGS) entry which is preliminary data.</text>
</comment>
<dbReference type="Pfam" id="PF01229">
    <property type="entry name" value="Glyco_hydro_39"/>
    <property type="match status" value="1"/>
</dbReference>
<dbReference type="InterPro" id="IPR051923">
    <property type="entry name" value="Glycosyl_Hydrolase_39"/>
</dbReference>
<evidence type="ECO:0000313" key="6">
    <source>
        <dbReference type="Proteomes" id="UP000245959"/>
    </source>
</evidence>
<organism evidence="5 6">
    <name type="scientific">Victivallis vadensis</name>
    <dbReference type="NCBI Taxonomy" id="172901"/>
    <lineage>
        <taxon>Bacteria</taxon>
        <taxon>Pseudomonadati</taxon>
        <taxon>Lentisphaerota</taxon>
        <taxon>Lentisphaeria</taxon>
        <taxon>Victivallales</taxon>
        <taxon>Victivallaceae</taxon>
        <taxon>Victivallis</taxon>
    </lineage>
</organism>
<evidence type="ECO:0000256" key="3">
    <source>
        <dbReference type="ARBA" id="ARBA00023295"/>
    </source>
</evidence>
<dbReference type="Proteomes" id="UP000245959">
    <property type="component" value="Unassembled WGS sequence"/>
</dbReference>
<dbReference type="OrthoDB" id="912485at2"/>
<proteinExistence type="inferred from homology"/>
<sequence>MKHIISKLAAAALLLPGIAGWGAEPFRLGACFHFGSSASGDVEANLNLFEQAGLNAGRDERSWRFVEWEKGELRYFRNGHIERMISRLHGRGGCYINILCYAHPAYCGGERIPKTPEAIEGFCRYAEFVAGETKGKAAFQQVWNEWDAHPGTDTLESHRDYVKLLAAVVPRIRAADPSVKIMSTSATMDYKLENLLKAGVLKHVDVLSLHPYVSWRGRGKDTVESWYGLMQRMDRTIRKYNRGKPFPVYITEIGWPAAIAANGFTEETQAVYAAQLLCSVRTLPFVKGLLWYDFQDDNVRPGEAEANFGLIRADATPKPAYYVFADLSELVRDGEFVRRIETGDQKVWILHYRLNGDDVYAMWNYHPDRNTQIVLRNEAETRAPVSVRHAGRPAVTMEWGRRDWLRQKPRQADELAFTLRDMPLLLRGDLSRVRLVRIETVPFPRELPINKQP</sequence>
<reference evidence="5 6" key="1">
    <citation type="submission" date="2018-04" db="EMBL/GenBank/DDBJ databases">
        <title>Genomic Encyclopedia of Type Strains, Phase IV (KMG-IV): sequencing the most valuable type-strain genomes for metagenomic binning, comparative biology and taxonomic classification.</title>
        <authorList>
            <person name="Goeker M."/>
        </authorList>
    </citation>
    <scope>NUCLEOTIDE SEQUENCE [LARGE SCALE GENOMIC DNA]</scope>
    <source>
        <strain evidence="5 6">DSM 14823</strain>
    </source>
</reference>
<name>A0A2U1AQF4_9BACT</name>
<accession>A0A2U1AQF4</accession>
<keyword evidence="6" id="KW-1185">Reference proteome</keyword>
<dbReference type="GeneID" id="78296311"/>
<dbReference type="InterPro" id="IPR049166">
    <property type="entry name" value="GH39_cat"/>
</dbReference>
<gene>
    <name evidence="5" type="ORF">C8D82_12585</name>
</gene>
<keyword evidence="2" id="KW-0378">Hydrolase</keyword>
<evidence type="ECO:0000256" key="1">
    <source>
        <dbReference type="ARBA" id="ARBA00008875"/>
    </source>
</evidence>
<feature type="domain" description="Glycosyl hydrolases family 39 N-terminal catalytic" evidence="4">
    <location>
        <begin position="139"/>
        <end position="365"/>
    </location>
</feature>
<evidence type="ECO:0000256" key="2">
    <source>
        <dbReference type="ARBA" id="ARBA00022801"/>
    </source>
</evidence>
<dbReference type="EMBL" id="QEKH01000025">
    <property type="protein sequence ID" value="PVY38659.1"/>
    <property type="molecule type" value="Genomic_DNA"/>
</dbReference>
<dbReference type="AlphaFoldDB" id="A0A2U1AQF4"/>
<dbReference type="PANTHER" id="PTHR12631">
    <property type="entry name" value="ALPHA-L-IDURONIDASE"/>
    <property type="match status" value="1"/>
</dbReference>
<dbReference type="SUPFAM" id="SSF51445">
    <property type="entry name" value="(Trans)glycosidases"/>
    <property type="match status" value="1"/>
</dbReference>
<keyword evidence="3" id="KW-0326">Glycosidase</keyword>
<dbReference type="Gene3D" id="3.20.20.80">
    <property type="entry name" value="Glycosidases"/>
    <property type="match status" value="1"/>
</dbReference>
<protein>
    <recommendedName>
        <fullName evidence="4">Glycosyl hydrolases family 39 N-terminal catalytic domain-containing protein</fullName>
    </recommendedName>
</protein>
<evidence type="ECO:0000313" key="5">
    <source>
        <dbReference type="EMBL" id="PVY38659.1"/>
    </source>
</evidence>